<dbReference type="EMBL" id="OX451737">
    <property type="protein sequence ID" value="CAI8599575.1"/>
    <property type="molecule type" value="Genomic_DNA"/>
</dbReference>
<proteinExistence type="predicted"/>
<name>A0AAV0ZLX5_VICFA</name>
<dbReference type="AlphaFoldDB" id="A0AAV0ZLX5"/>
<organism evidence="1 2">
    <name type="scientific">Vicia faba</name>
    <name type="common">Broad bean</name>
    <name type="synonym">Faba vulgaris</name>
    <dbReference type="NCBI Taxonomy" id="3906"/>
    <lineage>
        <taxon>Eukaryota</taxon>
        <taxon>Viridiplantae</taxon>
        <taxon>Streptophyta</taxon>
        <taxon>Embryophyta</taxon>
        <taxon>Tracheophyta</taxon>
        <taxon>Spermatophyta</taxon>
        <taxon>Magnoliopsida</taxon>
        <taxon>eudicotyledons</taxon>
        <taxon>Gunneridae</taxon>
        <taxon>Pentapetalae</taxon>
        <taxon>rosids</taxon>
        <taxon>fabids</taxon>
        <taxon>Fabales</taxon>
        <taxon>Fabaceae</taxon>
        <taxon>Papilionoideae</taxon>
        <taxon>50 kb inversion clade</taxon>
        <taxon>NPAAA clade</taxon>
        <taxon>Hologalegina</taxon>
        <taxon>IRL clade</taxon>
        <taxon>Fabeae</taxon>
        <taxon>Vicia</taxon>
    </lineage>
</organism>
<keyword evidence="2" id="KW-1185">Reference proteome</keyword>
<evidence type="ECO:0000313" key="1">
    <source>
        <dbReference type="EMBL" id="CAI8599575.1"/>
    </source>
</evidence>
<dbReference type="Proteomes" id="UP001157006">
    <property type="component" value="Chromosome 2"/>
</dbReference>
<evidence type="ECO:0000313" key="2">
    <source>
        <dbReference type="Proteomes" id="UP001157006"/>
    </source>
</evidence>
<sequence length="152" mass="16906">MEQIKENQVAFKEDLEQVKSNIDSMKGDMSQVLLALKNIIERQEQIPRVAFEEVAQTIGASSGHQPRREPVSGPLKSTIAQQEVRQVDTEGFVPPPPKVGASHSLHIPVNNADNYIDLQYGDINLKGATQTHQPKMVENPLALNQYKILKKG</sequence>
<accession>A0AAV0ZLX5</accession>
<gene>
    <name evidence="1" type="ORF">VFH_II181320</name>
</gene>
<reference evidence="1 2" key="1">
    <citation type="submission" date="2023-01" db="EMBL/GenBank/DDBJ databases">
        <authorList>
            <person name="Kreplak J."/>
        </authorList>
    </citation>
    <scope>NUCLEOTIDE SEQUENCE [LARGE SCALE GENOMIC DNA]</scope>
</reference>
<protein>
    <submittedName>
        <fullName evidence="1">Uncharacterized protein</fullName>
    </submittedName>
</protein>